<keyword evidence="2" id="KW-1185">Reference proteome</keyword>
<sequence length="108" mass="13115">ARNNCQATWEVEWNWQKMQPKRWEREKETRNKKQEKRKRWQCKDKTLGNSQPRHYSLMRACLLSPCLSSNEVINAKRLCLCVCLYLIVQNISKLNVYRIHFFFHIATT</sequence>
<protein>
    <submittedName>
        <fullName evidence="1">Uncharacterized protein</fullName>
    </submittedName>
</protein>
<reference evidence="2" key="1">
    <citation type="submission" date="2016-06" db="EMBL/GenBank/DDBJ databases">
        <title>Parallel loss of symbiosis genes in relatives of nitrogen-fixing non-legume Parasponia.</title>
        <authorList>
            <person name="Van Velzen R."/>
            <person name="Holmer R."/>
            <person name="Bu F."/>
            <person name="Rutten L."/>
            <person name="Van Zeijl A."/>
            <person name="Liu W."/>
            <person name="Santuari L."/>
            <person name="Cao Q."/>
            <person name="Sharma T."/>
            <person name="Shen D."/>
            <person name="Roswanjaya Y."/>
            <person name="Wardhani T."/>
            <person name="Kalhor M.S."/>
            <person name="Jansen J."/>
            <person name="Van den Hoogen J."/>
            <person name="Gungor B."/>
            <person name="Hartog M."/>
            <person name="Hontelez J."/>
            <person name="Verver J."/>
            <person name="Yang W.-C."/>
            <person name="Schijlen E."/>
            <person name="Repin R."/>
            <person name="Schilthuizen M."/>
            <person name="Schranz E."/>
            <person name="Heidstra R."/>
            <person name="Miyata K."/>
            <person name="Fedorova E."/>
            <person name="Kohlen W."/>
            <person name="Bisseling T."/>
            <person name="Smit S."/>
            <person name="Geurts R."/>
        </authorList>
    </citation>
    <scope>NUCLEOTIDE SEQUENCE [LARGE SCALE GENOMIC DNA]</scope>
    <source>
        <strain evidence="2">cv. WU1-14</strain>
    </source>
</reference>
<name>A0A2P5DWA6_PARAD</name>
<dbReference type="EMBL" id="JXTB01000013">
    <property type="protein sequence ID" value="PON77566.1"/>
    <property type="molecule type" value="Genomic_DNA"/>
</dbReference>
<dbReference type="OrthoDB" id="10376684at2759"/>
<organism evidence="1 2">
    <name type="scientific">Parasponia andersonii</name>
    <name type="common">Sponia andersonii</name>
    <dbReference type="NCBI Taxonomy" id="3476"/>
    <lineage>
        <taxon>Eukaryota</taxon>
        <taxon>Viridiplantae</taxon>
        <taxon>Streptophyta</taxon>
        <taxon>Embryophyta</taxon>
        <taxon>Tracheophyta</taxon>
        <taxon>Spermatophyta</taxon>
        <taxon>Magnoliopsida</taxon>
        <taxon>eudicotyledons</taxon>
        <taxon>Gunneridae</taxon>
        <taxon>Pentapetalae</taxon>
        <taxon>rosids</taxon>
        <taxon>fabids</taxon>
        <taxon>Rosales</taxon>
        <taxon>Cannabaceae</taxon>
        <taxon>Parasponia</taxon>
    </lineage>
</organism>
<accession>A0A2P5DWA6</accession>
<dbReference type="AlphaFoldDB" id="A0A2P5DWA6"/>
<proteinExistence type="predicted"/>
<dbReference type="Proteomes" id="UP000237105">
    <property type="component" value="Unassembled WGS sequence"/>
</dbReference>
<evidence type="ECO:0000313" key="1">
    <source>
        <dbReference type="EMBL" id="PON77566.1"/>
    </source>
</evidence>
<evidence type="ECO:0000313" key="2">
    <source>
        <dbReference type="Proteomes" id="UP000237105"/>
    </source>
</evidence>
<gene>
    <name evidence="1" type="ORF">PanWU01x14_027270</name>
</gene>
<feature type="non-terminal residue" evidence="1">
    <location>
        <position position="1"/>
    </location>
</feature>
<comment type="caution">
    <text evidence="1">The sequence shown here is derived from an EMBL/GenBank/DDBJ whole genome shotgun (WGS) entry which is preliminary data.</text>
</comment>